<sequence length="500" mass="54538">MTATTVDEETPLLSDQQQPKRKPTPLPWAQFSILLVLQLAEPLTSQVIYPFLPQLVRDVGVTHGDETRVGYYVGLMQSIFFATQAMTVLHWSRLSDHIGRKPVIMMGLFGLSLSMYCFGLSKTFWGAVLSRSLNGALNGNIGVLKSMIAEITDSSNLAQAYSYLPIAWSTGGTLGPMIGGFLSRPADRFPDVFGNSQFLKEYPYFLACAVPATFSAVAWLVSLLFLHETVPTPSSVRRMLKNWLNKDNLATQNVSNGQDNKATATVGVTASAKKNKPLPLKQLLIPRVLVAALNYACLALVDISSRAIQPVFFSTPVKLGGLGLAPHHIGKILSIYGILNGIVQIFYFSKVHSRFGTKKVYIAGITSSLLVFVTFPVINFLARELGTNDVLVWLAVAFQVIVSIFINFSYGCVFIYITASSPNRASLGTVNGMAQFSVSIVRAIGPAAANSLFSLSIDPTRHYLNGNLVYWAMSVLTCVAIWAGSYLPSKVWGPEDEDES</sequence>
<feature type="transmembrane region" description="Helical" evidence="7">
    <location>
        <begin position="284"/>
        <end position="308"/>
    </location>
</feature>
<dbReference type="PROSITE" id="PS50850">
    <property type="entry name" value="MFS"/>
    <property type="match status" value="1"/>
</dbReference>
<keyword evidence="10" id="KW-1185">Reference proteome</keyword>
<feature type="domain" description="Major facilitator superfamily (MFS) profile" evidence="8">
    <location>
        <begin position="30"/>
        <end position="492"/>
    </location>
</feature>
<dbReference type="InterPro" id="IPR020846">
    <property type="entry name" value="MFS_dom"/>
</dbReference>
<dbReference type="GO" id="GO:0022857">
    <property type="term" value="F:transmembrane transporter activity"/>
    <property type="evidence" value="ECO:0007669"/>
    <property type="project" value="InterPro"/>
</dbReference>
<dbReference type="InterPro" id="IPR011701">
    <property type="entry name" value="MFS"/>
</dbReference>
<feature type="transmembrane region" description="Helical" evidence="7">
    <location>
        <begin position="69"/>
        <end position="91"/>
    </location>
</feature>
<dbReference type="Gene3D" id="1.20.1250.20">
    <property type="entry name" value="MFS general substrate transporter like domains"/>
    <property type="match status" value="1"/>
</dbReference>
<dbReference type="PANTHER" id="PTHR23504">
    <property type="entry name" value="MAJOR FACILITATOR SUPERFAMILY DOMAIN-CONTAINING PROTEIN 10"/>
    <property type="match status" value="1"/>
</dbReference>
<dbReference type="CDD" id="cd17330">
    <property type="entry name" value="MFS_SLC46_TetA_like"/>
    <property type="match status" value="1"/>
</dbReference>
<evidence type="ECO:0000256" key="4">
    <source>
        <dbReference type="ARBA" id="ARBA00022989"/>
    </source>
</evidence>
<dbReference type="EMBL" id="BPQB01000061">
    <property type="protein sequence ID" value="GJE96567.1"/>
    <property type="molecule type" value="Genomic_DNA"/>
</dbReference>
<evidence type="ECO:0000256" key="3">
    <source>
        <dbReference type="ARBA" id="ARBA00022692"/>
    </source>
</evidence>
<reference evidence="9 10" key="1">
    <citation type="submission" date="2021-08" db="EMBL/GenBank/DDBJ databases">
        <title>Draft Genome Sequence of Phanerochaete sordida strain YK-624.</title>
        <authorList>
            <person name="Mori T."/>
            <person name="Dohra H."/>
            <person name="Suzuki T."/>
            <person name="Kawagishi H."/>
            <person name="Hirai H."/>
        </authorList>
    </citation>
    <scope>NUCLEOTIDE SEQUENCE [LARGE SCALE GENOMIC DNA]</scope>
    <source>
        <strain evidence="9 10">YK-624</strain>
    </source>
</reference>
<feature type="transmembrane region" description="Helical" evidence="7">
    <location>
        <begin position="468"/>
        <end position="487"/>
    </location>
</feature>
<keyword evidence="4 7" id="KW-1133">Transmembrane helix</keyword>
<evidence type="ECO:0000256" key="7">
    <source>
        <dbReference type="SAM" id="Phobius"/>
    </source>
</evidence>
<evidence type="ECO:0000313" key="9">
    <source>
        <dbReference type="EMBL" id="GJE96567.1"/>
    </source>
</evidence>
<dbReference type="InterPro" id="IPR001958">
    <property type="entry name" value="Tet-R_TetA/multi-R_MdtG-like"/>
</dbReference>
<comment type="subcellular location">
    <subcellularLocation>
        <location evidence="1">Membrane</location>
        <topology evidence="1">Multi-pass membrane protein</topology>
    </subcellularLocation>
</comment>
<keyword evidence="2" id="KW-0813">Transport</keyword>
<feature type="region of interest" description="Disordered" evidence="6">
    <location>
        <begin position="1"/>
        <end position="24"/>
    </location>
</feature>
<evidence type="ECO:0000256" key="5">
    <source>
        <dbReference type="ARBA" id="ARBA00023136"/>
    </source>
</evidence>
<name>A0A9P3LJU4_9APHY</name>
<accession>A0A9P3LJU4</accession>
<feature type="transmembrane region" description="Helical" evidence="7">
    <location>
        <begin position="390"/>
        <end position="417"/>
    </location>
</feature>
<evidence type="ECO:0000256" key="1">
    <source>
        <dbReference type="ARBA" id="ARBA00004141"/>
    </source>
</evidence>
<dbReference type="AlphaFoldDB" id="A0A9P3LJU4"/>
<keyword evidence="5 7" id="KW-0472">Membrane</keyword>
<evidence type="ECO:0000313" key="10">
    <source>
        <dbReference type="Proteomes" id="UP000703269"/>
    </source>
</evidence>
<proteinExistence type="predicted"/>
<dbReference type="InterPro" id="IPR036259">
    <property type="entry name" value="MFS_trans_sf"/>
</dbReference>
<gene>
    <name evidence="9" type="ORF">PsYK624_127650</name>
</gene>
<dbReference type="Proteomes" id="UP000703269">
    <property type="component" value="Unassembled WGS sequence"/>
</dbReference>
<feature type="transmembrane region" description="Helical" evidence="7">
    <location>
        <begin position="204"/>
        <end position="226"/>
    </location>
</feature>
<comment type="caution">
    <text evidence="9">The sequence shown here is derived from an EMBL/GenBank/DDBJ whole genome shotgun (WGS) entry which is preliminary data.</text>
</comment>
<feature type="transmembrane region" description="Helical" evidence="7">
    <location>
        <begin position="103"/>
        <end position="125"/>
    </location>
</feature>
<dbReference type="OrthoDB" id="419616at2759"/>
<dbReference type="GO" id="GO:0016020">
    <property type="term" value="C:membrane"/>
    <property type="evidence" value="ECO:0007669"/>
    <property type="project" value="UniProtKB-SubCell"/>
</dbReference>
<protein>
    <submittedName>
        <fullName evidence="9">MFS general substrate transporter</fullName>
    </submittedName>
</protein>
<feature type="transmembrane region" description="Helical" evidence="7">
    <location>
        <begin position="328"/>
        <end position="348"/>
    </location>
</feature>
<dbReference type="PANTHER" id="PTHR23504:SF15">
    <property type="entry name" value="MAJOR FACILITATOR SUPERFAMILY (MFS) PROFILE DOMAIN-CONTAINING PROTEIN"/>
    <property type="match status" value="1"/>
</dbReference>
<dbReference type="PRINTS" id="PR01035">
    <property type="entry name" value="TCRTETA"/>
</dbReference>
<dbReference type="Pfam" id="PF07690">
    <property type="entry name" value="MFS_1"/>
    <property type="match status" value="1"/>
</dbReference>
<keyword evidence="3 7" id="KW-0812">Transmembrane</keyword>
<dbReference type="SUPFAM" id="SSF103473">
    <property type="entry name" value="MFS general substrate transporter"/>
    <property type="match status" value="1"/>
</dbReference>
<evidence type="ECO:0000256" key="2">
    <source>
        <dbReference type="ARBA" id="ARBA00022448"/>
    </source>
</evidence>
<organism evidence="9 10">
    <name type="scientific">Phanerochaete sordida</name>
    <dbReference type="NCBI Taxonomy" id="48140"/>
    <lineage>
        <taxon>Eukaryota</taxon>
        <taxon>Fungi</taxon>
        <taxon>Dikarya</taxon>
        <taxon>Basidiomycota</taxon>
        <taxon>Agaricomycotina</taxon>
        <taxon>Agaricomycetes</taxon>
        <taxon>Polyporales</taxon>
        <taxon>Phanerochaetaceae</taxon>
        <taxon>Phanerochaete</taxon>
    </lineage>
</organism>
<evidence type="ECO:0000259" key="8">
    <source>
        <dbReference type="PROSITE" id="PS50850"/>
    </source>
</evidence>
<feature type="compositionally biased region" description="Acidic residues" evidence="6">
    <location>
        <begin position="1"/>
        <end position="10"/>
    </location>
</feature>
<feature type="transmembrane region" description="Helical" evidence="7">
    <location>
        <begin position="360"/>
        <end position="378"/>
    </location>
</feature>
<evidence type="ECO:0000256" key="6">
    <source>
        <dbReference type="SAM" id="MobiDB-lite"/>
    </source>
</evidence>